<dbReference type="EMBL" id="OBDY01000006">
    <property type="protein sequence ID" value="SNY42116.1"/>
    <property type="molecule type" value="Genomic_DNA"/>
</dbReference>
<evidence type="ECO:0000256" key="1">
    <source>
        <dbReference type="SAM" id="SignalP"/>
    </source>
</evidence>
<reference evidence="2 3" key="1">
    <citation type="submission" date="2017-09" db="EMBL/GenBank/DDBJ databases">
        <authorList>
            <person name="Ehlers B."/>
            <person name="Leendertz F.H."/>
        </authorList>
    </citation>
    <scope>NUCLEOTIDE SEQUENCE [LARGE SCALE GENOMIC DNA]</scope>
    <source>
        <strain evidence="2 3">CGMCC 4.6857</strain>
    </source>
</reference>
<keyword evidence="3" id="KW-1185">Reference proteome</keyword>
<feature type="signal peptide" evidence="1">
    <location>
        <begin position="1"/>
        <end position="22"/>
    </location>
</feature>
<evidence type="ECO:0000313" key="2">
    <source>
        <dbReference type="EMBL" id="SNY42116.1"/>
    </source>
</evidence>
<dbReference type="RefSeq" id="WP_143234675.1">
    <property type="nucleotide sequence ID" value="NZ_OBDY01000006.1"/>
</dbReference>
<keyword evidence="1" id="KW-0732">Signal</keyword>
<accession>A0A285I4W9</accession>
<evidence type="ECO:0008006" key="4">
    <source>
        <dbReference type="Google" id="ProtNLM"/>
    </source>
</evidence>
<proteinExistence type="predicted"/>
<name>A0A285I4W9_9ACTN</name>
<evidence type="ECO:0000313" key="3">
    <source>
        <dbReference type="Proteomes" id="UP000219612"/>
    </source>
</evidence>
<gene>
    <name evidence="2" type="ORF">SAMN05421748_106246</name>
</gene>
<dbReference type="Proteomes" id="UP000219612">
    <property type="component" value="Unassembled WGS sequence"/>
</dbReference>
<sequence>MRRPVMYVGGLLLAAGASLAFAGPASAAVSHDSHAAVVAHNPYGDDNDVDFDYDYRSLNYDFDYRSNREDNGDYTQVSLLNLLSPNGHHNQGLGLGLLGNGGTFGG</sequence>
<organism evidence="2 3">
    <name type="scientific">Paractinoplanes atraurantiacus</name>
    <dbReference type="NCBI Taxonomy" id="1036182"/>
    <lineage>
        <taxon>Bacteria</taxon>
        <taxon>Bacillati</taxon>
        <taxon>Actinomycetota</taxon>
        <taxon>Actinomycetes</taxon>
        <taxon>Micromonosporales</taxon>
        <taxon>Micromonosporaceae</taxon>
        <taxon>Paractinoplanes</taxon>
    </lineage>
</organism>
<dbReference type="AlphaFoldDB" id="A0A285I4W9"/>
<feature type="chain" id="PRO_5039609943" description="Secreted protein" evidence="1">
    <location>
        <begin position="23"/>
        <end position="106"/>
    </location>
</feature>
<protein>
    <recommendedName>
        <fullName evidence="4">Secreted protein</fullName>
    </recommendedName>
</protein>